<dbReference type="GO" id="GO:0005783">
    <property type="term" value="C:endoplasmic reticulum"/>
    <property type="evidence" value="ECO:0007669"/>
    <property type="project" value="InterPro"/>
</dbReference>
<dbReference type="EMBL" id="UYWW01000252">
    <property type="protein sequence ID" value="VDM07881.1"/>
    <property type="molecule type" value="Genomic_DNA"/>
</dbReference>
<feature type="coiled-coil region" evidence="1">
    <location>
        <begin position="373"/>
        <end position="403"/>
    </location>
</feature>
<feature type="coiled-coil region" evidence="1">
    <location>
        <begin position="240"/>
        <end position="267"/>
    </location>
</feature>
<dbReference type="GO" id="GO:0048259">
    <property type="term" value="P:regulation of receptor-mediated endocytosis"/>
    <property type="evidence" value="ECO:0007669"/>
    <property type="project" value="TreeGrafter"/>
</dbReference>
<dbReference type="GO" id="GO:0008201">
    <property type="term" value="F:heparin binding"/>
    <property type="evidence" value="ECO:0007669"/>
    <property type="project" value="InterPro"/>
</dbReference>
<evidence type="ECO:0000313" key="4">
    <source>
        <dbReference type="Proteomes" id="UP000270924"/>
    </source>
</evidence>
<dbReference type="OrthoDB" id="5817428at2759"/>
<protein>
    <recommendedName>
        <fullName evidence="2">Alpha-2-macroglobulin RAP C-terminal domain-containing protein</fullName>
    </recommendedName>
</protein>
<dbReference type="PANTHER" id="PTHR16560:SF2">
    <property type="entry name" value="ALPHA-2-MACROGLOBULIN RECEPTOR-ASSOCIATED PROTEIN"/>
    <property type="match status" value="1"/>
</dbReference>
<sequence length="444" mass="52219">MISGIADAVKKVGEEGVIHWILKNVEPFNSVLKCDLFMTNKVVRVEEDVTEMIRIENNFFCKMMSINMTLSLIILVGMRLCLGTDPNTWMDVSFRINKLNFIWSKAIHHLSDKALIKRLKDELDNFDSLYLSAKVASIKNEKLVLEEVDNKLVQLLEKYGLESAVTAYMKKYKWRDEEEENSILSSEKFKDPKLQKLWHAAQNSRFSKNELKSKVPCLCVYLYLFVCAEEILVGVVTLGILVVHKELNDHERKMEFYEQKMQLFNELNDNTLTENSFEMSDKLNRELKVYHNNIMDSYDKLHRKISQVSRKVFSNEKVENLWHLATQNSNFTMSELESIRVELNHFDKRLEKMKYHDEELKAVKKEREKLGKFNAFDEDISGLEEENKRLLRKLRKLENYLETKIVHTELMESARYIGLYPNSVRDLVGLVYRYSVCLFCISVT</sequence>
<name>A0A3P7DDZ7_WUCBA</name>
<evidence type="ECO:0000313" key="3">
    <source>
        <dbReference type="EMBL" id="VDM07881.1"/>
    </source>
</evidence>
<dbReference type="SUPFAM" id="SSF47045">
    <property type="entry name" value="RAP domain-like"/>
    <property type="match status" value="4"/>
</dbReference>
<keyword evidence="1" id="KW-0175">Coiled coil</keyword>
<dbReference type="PANTHER" id="PTHR16560">
    <property type="entry name" value="ALPHA-2-MACROGLOBULIN RECEPTOR-ASSOCIATED PROTEIN"/>
    <property type="match status" value="1"/>
</dbReference>
<feature type="domain" description="Alpha-2-macroglobulin RAP C-terminal" evidence="2">
    <location>
        <begin position="249"/>
        <end position="410"/>
    </location>
</feature>
<dbReference type="OMA" id="QEFEHHQ"/>
<dbReference type="GO" id="GO:0050750">
    <property type="term" value="F:low-density lipoprotein particle receptor binding"/>
    <property type="evidence" value="ECO:0007669"/>
    <property type="project" value="InterPro"/>
</dbReference>
<dbReference type="InterPro" id="IPR038003">
    <property type="entry name" value="A2-macroglobuin_RAP"/>
</dbReference>
<reference evidence="3 4" key="1">
    <citation type="submission" date="2018-11" db="EMBL/GenBank/DDBJ databases">
        <authorList>
            <consortium name="Pathogen Informatics"/>
        </authorList>
    </citation>
    <scope>NUCLEOTIDE SEQUENCE [LARGE SCALE GENOMIC DNA]</scope>
</reference>
<organism evidence="3 4">
    <name type="scientific">Wuchereria bancrofti</name>
    <dbReference type="NCBI Taxonomy" id="6293"/>
    <lineage>
        <taxon>Eukaryota</taxon>
        <taxon>Metazoa</taxon>
        <taxon>Ecdysozoa</taxon>
        <taxon>Nematoda</taxon>
        <taxon>Chromadorea</taxon>
        <taxon>Rhabditida</taxon>
        <taxon>Spirurina</taxon>
        <taxon>Spiruromorpha</taxon>
        <taxon>Filarioidea</taxon>
        <taxon>Onchocercidae</taxon>
        <taxon>Wuchereria</taxon>
    </lineage>
</organism>
<dbReference type="Pfam" id="PF06401">
    <property type="entry name" value="Alpha-2-MRAP_C"/>
    <property type="match status" value="1"/>
</dbReference>
<evidence type="ECO:0000256" key="1">
    <source>
        <dbReference type="SAM" id="Coils"/>
    </source>
</evidence>
<dbReference type="Proteomes" id="UP000270924">
    <property type="component" value="Unassembled WGS sequence"/>
</dbReference>
<dbReference type="InParanoid" id="A0A3P7DDZ7"/>
<dbReference type="InterPro" id="IPR010483">
    <property type="entry name" value="Alpha_2_MRAP_C"/>
</dbReference>
<accession>A0A3P7DDZ7</accession>
<dbReference type="InterPro" id="IPR036744">
    <property type="entry name" value="RAP_sf"/>
</dbReference>
<dbReference type="Gene3D" id="1.20.81.10">
    <property type="entry name" value="RAP domain"/>
    <property type="match status" value="3"/>
</dbReference>
<evidence type="ECO:0000259" key="2">
    <source>
        <dbReference type="Pfam" id="PF06401"/>
    </source>
</evidence>
<gene>
    <name evidence="3" type="ORF">WBA_LOCUS1267</name>
</gene>
<keyword evidence="4" id="KW-1185">Reference proteome</keyword>
<proteinExistence type="predicted"/>
<dbReference type="AlphaFoldDB" id="A0A3P7DDZ7"/>
<dbReference type="FunCoup" id="A0A3P7DDZ7">
    <property type="interactions" value="855"/>
</dbReference>
<dbReference type="GO" id="GO:0048019">
    <property type="term" value="F:receptor antagonist activity"/>
    <property type="evidence" value="ECO:0007669"/>
    <property type="project" value="InterPro"/>
</dbReference>